<evidence type="ECO:0000313" key="4">
    <source>
        <dbReference type="Proteomes" id="UP000318529"/>
    </source>
</evidence>
<evidence type="ECO:0000256" key="2">
    <source>
        <dbReference type="SAM" id="SignalP"/>
    </source>
</evidence>
<gene>
    <name evidence="3" type="ORF">FBZ83_104205</name>
</gene>
<proteinExistence type="predicted"/>
<keyword evidence="2" id="KW-0732">Signal</keyword>
<feature type="chain" id="PRO_5021931768" evidence="2">
    <location>
        <begin position="23"/>
        <end position="392"/>
    </location>
</feature>
<dbReference type="AlphaFoldDB" id="A0A560CJE8"/>
<dbReference type="Proteomes" id="UP000318529">
    <property type="component" value="Unassembled WGS sequence"/>
</dbReference>
<name>A0A560CJE8_AZOBR</name>
<dbReference type="RefSeq" id="WP_145682325.1">
    <property type="nucleotide sequence ID" value="NZ_VITH01000004.1"/>
</dbReference>
<organism evidence="3 4">
    <name type="scientific">Azospirillum brasilense</name>
    <dbReference type="NCBI Taxonomy" id="192"/>
    <lineage>
        <taxon>Bacteria</taxon>
        <taxon>Pseudomonadati</taxon>
        <taxon>Pseudomonadota</taxon>
        <taxon>Alphaproteobacteria</taxon>
        <taxon>Rhodospirillales</taxon>
        <taxon>Azospirillaceae</taxon>
        <taxon>Azospirillum</taxon>
    </lineage>
</organism>
<feature type="signal peptide" evidence="2">
    <location>
        <begin position="1"/>
        <end position="22"/>
    </location>
</feature>
<protein>
    <submittedName>
        <fullName evidence="3">Uncharacterized protein</fullName>
    </submittedName>
</protein>
<reference evidence="3 4" key="1">
    <citation type="submission" date="2019-06" db="EMBL/GenBank/DDBJ databases">
        <title>Genomic Encyclopedia of Type Strains, Phase IV (KMG-V): Genome sequencing to study the core and pangenomes of soil and plant-associated prokaryotes.</title>
        <authorList>
            <person name="Whitman W."/>
        </authorList>
    </citation>
    <scope>NUCLEOTIDE SEQUENCE [LARGE SCALE GENOMIC DNA]</scope>
    <source>
        <strain evidence="3 4">BR 11650</strain>
    </source>
</reference>
<evidence type="ECO:0000256" key="1">
    <source>
        <dbReference type="SAM" id="MobiDB-lite"/>
    </source>
</evidence>
<feature type="region of interest" description="Disordered" evidence="1">
    <location>
        <begin position="56"/>
        <end position="78"/>
    </location>
</feature>
<sequence>MVRPAAWGIAATLMVGLAPVLAPVPAARASDPPIDRIRAEVSRLVPPLWTVEDVTAEPVPAPAPDGKSLDGKALDGKTAAKSADSRAAVRIAAKLRLAQPTYAVESRDGAVTFIRPVAEAGLEKTLAATALATLGPNGWSARIELRNPEVLEGIGQPLEELPGRPVLAGSAEANRLREQIARDAEARGAEEDARRRREEDLLARQAAATKVEEERAAAERRQEEARAARIAELRARIAGPDRPARIAAFEAALGGNDPSLRQIALEAALQSRDPVLGNLALKDWIARSKAVPVQLYATKEDPHSETVLNNLGPLTLEIDSVNPVNGAFAGRLGAPGYSIAKPSAAIGALAQTTLTVNAYGCALSLRLTEQQTLDGLFRCQTLPALVARVVVD</sequence>
<accession>A0A560CJE8</accession>
<comment type="caution">
    <text evidence="3">The sequence shown here is derived from an EMBL/GenBank/DDBJ whole genome shotgun (WGS) entry which is preliminary data.</text>
</comment>
<dbReference type="EMBL" id="VITH01000004">
    <property type="protein sequence ID" value="TWA84937.1"/>
    <property type="molecule type" value="Genomic_DNA"/>
</dbReference>
<evidence type="ECO:0000313" key="3">
    <source>
        <dbReference type="EMBL" id="TWA84937.1"/>
    </source>
</evidence>